<evidence type="ECO:0000313" key="5">
    <source>
        <dbReference type="Proteomes" id="UP001159427"/>
    </source>
</evidence>
<dbReference type="PANTHER" id="PTHR24293">
    <property type="entry name" value="CYTOCHROME P450 FAMILY 46 SUBFAMILY A"/>
    <property type="match status" value="1"/>
</dbReference>
<keyword evidence="2" id="KW-0560">Oxidoreductase</keyword>
<keyword evidence="2" id="KW-0503">Monooxygenase</keyword>
<dbReference type="InterPro" id="IPR002401">
    <property type="entry name" value="Cyt_P450_E_grp-I"/>
</dbReference>
<evidence type="ECO:0000256" key="1">
    <source>
        <dbReference type="ARBA" id="ARBA00010617"/>
    </source>
</evidence>
<comment type="caution">
    <text evidence="4">The sequence shown here is derived from an EMBL/GenBank/DDBJ whole genome shotgun (WGS) entry which is preliminary data.</text>
</comment>
<keyword evidence="2" id="KW-0479">Metal-binding</keyword>
<protein>
    <recommendedName>
        <fullName evidence="6">Cytochrome P450</fullName>
    </recommendedName>
</protein>
<dbReference type="InterPro" id="IPR017972">
    <property type="entry name" value="Cyt_P450_CS"/>
</dbReference>
<evidence type="ECO:0008006" key="6">
    <source>
        <dbReference type="Google" id="ProtNLM"/>
    </source>
</evidence>
<keyword evidence="3" id="KW-0812">Transmembrane</keyword>
<dbReference type="InterPro" id="IPR036396">
    <property type="entry name" value="Cyt_P450_sf"/>
</dbReference>
<feature type="transmembrane region" description="Helical" evidence="3">
    <location>
        <begin position="67"/>
        <end position="88"/>
    </location>
</feature>
<organism evidence="4 5">
    <name type="scientific">Porites evermanni</name>
    <dbReference type="NCBI Taxonomy" id="104178"/>
    <lineage>
        <taxon>Eukaryota</taxon>
        <taxon>Metazoa</taxon>
        <taxon>Cnidaria</taxon>
        <taxon>Anthozoa</taxon>
        <taxon>Hexacorallia</taxon>
        <taxon>Scleractinia</taxon>
        <taxon>Fungiina</taxon>
        <taxon>Poritidae</taxon>
        <taxon>Porites</taxon>
    </lineage>
</organism>
<dbReference type="Pfam" id="PF00067">
    <property type="entry name" value="p450"/>
    <property type="match status" value="1"/>
</dbReference>
<sequence length="512" mass="58563">MMSIFLNLMYLLATILAIFSVVLLFAASICVLLLWNRHRHYNHIPGPKRTSFFYGNASELTDNKGRLLCEILLDHALTYGPVFVWWYFFSPLVVISSPEFIKYGIVTLNLPKAPSMYNSIAYLFGRYRFLGSGLFTQVDHDKWRHQKRLLSPAFHRGYLKGLVPQFNSVASSLVTKLMDIADGKTVVDMADEFQKTTLDVIGKVAFNLELKCLEDNSSVPNCLYKCLEGYEESYLDPFLSLPFYKHSYQKNVQKSLSFLRNLARESIERRREAMQESCQPHPNDIMGMILQASQLDGDVSMEDLVDEFITFFVAGQDTTANQLSFALLEILLNGRIENSIFQEVDHVLGNKETVEYDDISKLQYVKQTLKESLRKHPPAGGMLRTSTKPEKFGSFQIPKGAIIDFSIYVAHHLPENWCDPECFNPDRFLGENNSENKISNFVYFPFSCGPRTCIGKDFSSINASILMAQLFRKFKFELVAGQTLQREEKMTMRPKGGVLCTIKKRSTRACQR</sequence>
<dbReference type="PROSITE" id="PS00086">
    <property type="entry name" value="CYTOCHROME_P450"/>
    <property type="match status" value="1"/>
</dbReference>
<dbReference type="InterPro" id="IPR001128">
    <property type="entry name" value="Cyt_P450"/>
</dbReference>
<accession>A0ABN8MFZ3</accession>
<evidence type="ECO:0000256" key="3">
    <source>
        <dbReference type="SAM" id="Phobius"/>
    </source>
</evidence>
<dbReference type="CDD" id="cd20613">
    <property type="entry name" value="CYP46A1-like"/>
    <property type="match status" value="1"/>
</dbReference>
<dbReference type="PRINTS" id="PR00463">
    <property type="entry name" value="EP450I"/>
</dbReference>
<evidence type="ECO:0000256" key="2">
    <source>
        <dbReference type="RuleBase" id="RU000461"/>
    </source>
</evidence>
<dbReference type="Proteomes" id="UP001159427">
    <property type="component" value="Unassembled WGS sequence"/>
</dbReference>
<gene>
    <name evidence="4" type="ORF">PEVE_00032030</name>
</gene>
<proteinExistence type="inferred from homology"/>
<comment type="similarity">
    <text evidence="1 2">Belongs to the cytochrome P450 family.</text>
</comment>
<dbReference type="SUPFAM" id="SSF48264">
    <property type="entry name" value="Cytochrome P450"/>
    <property type="match status" value="1"/>
</dbReference>
<keyword evidence="2" id="KW-0349">Heme</keyword>
<dbReference type="Gene3D" id="1.10.630.10">
    <property type="entry name" value="Cytochrome P450"/>
    <property type="match status" value="1"/>
</dbReference>
<keyword evidence="5" id="KW-1185">Reference proteome</keyword>
<feature type="transmembrane region" description="Helical" evidence="3">
    <location>
        <begin position="12"/>
        <end position="35"/>
    </location>
</feature>
<keyword evidence="2" id="KW-0408">Iron</keyword>
<dbReference type="PRINTS" id="PR00385">
    <property type="entry name" value="P450"/>
</dbReference>
<dbReference type="PANTHER" id="PTHR24293:SF0">
    <property type="entry name" value="CYP46A1 PROTEIN-RELATED"/>
    <property type="match status" value="1"/>
</dbReference>
<keyword evidence="3" id="KW-1133">Transmembrane helix</keyword>
<dbReference type="InterPro" id="IPR039983">
    <property type="entry name" value="CYP46A1"/>
</dbReference>
<reference evidence="4 5" key="1">
    <citation type="submission" date="2022-05" db="EMBL/GenBank/DDBJ databases">
        <authorList>
            <consortium name="Genoscope - CEA"/>
            <person name="William W."/>
        </authorList>
    </citation>
    <scope>NUCLEOTIDE SEQUENCE [LARGE SCALE GENOMIC DNA]</scope>
</reference>
<dbReference type="EMBL" id="CALNXI010000463">
    <property type="protein sequence ID" value="CAH3027626.1"/>
    <property type="molecule type" value="Genomic_DNA"/>
</dbReference>
<keyword evidence="3" id="KW-0472">Membrane</keyword>
<name>A0ABN8MFZ3_9CNID</name>
<evidence type="ECO:0000313" key="4">
    <source>
        <dbReference type="EMBL" id="CAH3027626.1"/>
    </source>
</evidence>